<evidence type="ECO:0000313" key="2">
    <source>
        <dbReference type="EMBL" id="QKE55967.1"/>
    </source>
</evidence>
<keyword evidence="1" id="KW-0175">Coiled coil</keyword>
<evidence type="ECO:0000313" key="3">
    <source>
        <dbReference type="Proteomes" id="UP000595519"/>
    </source>
</evidence>
<feature type="coiled-coil region" evidence="1">
    <location>
        <begin position="523"/>
        <end position="550"/>
    </location>
</feature>
<accession>A0A7S5W9W4</accession>
<dbReference type="PANTHER" id="PTHR34491:SF156">
    <property type="entry name" value="KINESIN MOTOR DOMAIN-CONTAINING PROTEIN"/>
    <property type="match status" value="1"/>
</dbReference>
<protein>
    <submittedName>
        <fullName evidence="2">Putative virion RNA polymerase</fullName>
    </submittedName>
</protein>
<dbReference type="Proteomes" id="UP000595519">
    <property type="component" value="Segment"/>
</dbReference>
<organism evidence="2 3">
    <name type="scientific">Pseudomonas phage vB_Pae_AM.P2</name>
    <dbReference type="NCBI Taxonomy" id="2731695"/>
    <lineage>
        <taxon>Viruses</taxon>
        <taxon>Duplodnaviria</taxon>
        <taxon>Heunggongvirae</taxon>
        <taxon>Uroviricota</taxon>
        <taxon>Caudoviricetes</taxon>
        <taxon>Schitoviridae</taxon>
        <taxon>Migulavirinae</taxon>
        <taxon>Luzseptimavirus</taxon>
        <taxon>Luzseptimavirus KPP21</taxon>
    </lineage>
</organism>
<reference evidence="2 3" key="1">
    <citation type="journal article" date="2021" name="MSphere">
        <title>A Novel N4-Like Bacteriophage Isolated from a Wastewater Source in South India with Activity against Several Multidrug-Resistant Clinical Pseudomonas aeruginosa Isolates.</title>
        <authorList>
            <person name="Menon N.D."/>
            <person name="Kumar M.S."/>
            <person name="Satheesh Babu T.G."/>
            <person name="Bose S."/>
            <person name="Vijayakumar G."/>
            <person name="Baswe M."/>
            <person name="Chatterjee M."/>
            <person name="D'Silva J.R."/>
            <person name="Shetty K."/>
            <person name="Haripriyan J."/>
            <person name="Kumar A."/>
            <person name="Nair S."/>
            <person name="Somanath P."/>
            <person name="Nair B.G."/>
            <person name="Nizet V."/>
            <person name="Kumar G.B."/>
        </authorList>
    </citation>
    <scope>NUCLEOTIDE SEQUENCE [LARGE SCALE GENOMIC DNA]</scope>
</reference>
<dbReference type="PANTHER" id="PTHR34491">
    <property type="entry name" value="A-TYPE INCLUSION PROTEIN, PUTATIVE-RELATED"/>
    <property type="match status" value="1"/>
</dbReference>
<evidence type="ECO:0000256" key="1">
    <source>
        <dbReference type="SAM" id="Coils"/>
    </source>
</evidence>
<name>A0A7S5W9W4_9CAUD</name>
<proteinExistence type="predicted"/>
<dbReference type="EMBL" id="MT416090">
    <property type="protein sequence ID" value="QKE55967.1"/>
    <property type="molecule type" value="Genomic_DNA"/>
</dbReference>
<sequence>MADFDLDSFLDARLDAEAGTAPAFDPSAFADFGNTFPMKGTQKQFNIYEMAEQKRRNIEESLVGKLGITPGATGTGPINLAASLASGTSRVAGQLVNLPLNFAAQMGQAGVSEEAIQAYNREITGNPLEGDDAILNQIAAGEDGVQQTMRDRLIGVQGLRDAGKAVQDFFDISSIVDTTDRDAMSRDIAERTQQGVALLRESGDQLERGQILDALLSGAAGATQTVAGAVAGTATNPSAVTEYTVENAPQLAAAAVSAPLGVATNVGYAADELREGYREYAEANDGQLPDQEDRLKMGAFAASLAMAEQVGDLSMLRGIRGEAGLLRSTLSSSAREGVTEGYQTYGEAQVRLDDASIEEIVEGAAIGAAVGGSLNIAGRAVRGASGAKSKAEQAITDREAVATARETGDIADLTNIESENYNPAGAVSVLHEQVLKNDTPEVRESVIAQADTIEQELAKQISDIESVQALASEEGVARLVAAREQREAQLEQATPEERTQLEAQIESIRNLEEEAAAYTPELRAQDDAELKDLNQRLKATREAIQRLHTDAAPTAPEVEELVAQAPTSPEAAERVITLTMTNPDSLSNEQIASMVSDESNGLSPEYRTALRSFAQAKEAMDELKSLSGVRTDIEVGGDGFKGIPQYRNAVRMALSNGNIEAATAQVDQLRAFADTRLSKFAAISDAFDKVQGTQDFINIIPNQETGVWEVAPEGMTPRQVQSAKGLRVFAGSQKLRDAVAMEATALARTAESLQALINAGPLTNAVQVAQEQTIAQEQEVAPVAEEVTPVAEPTAQVSEEAVAQEAETVQAEPVPEVETGELTAIREGAEVRGKPLASQDYQDTNLVGAFFQQSPAKQEGDTKKPLASVKDFATAVRTGAVKLAEFAGVESFTGQQQSALKNFMGFQRMAKPLVEANLKQYVSKSGDASRYRFRDYAQFLVNADGSLDENVSTAIAYAAYDWINDAASNLVNSDAGINAILGKDAGAEVSPAAYAALATVGVRQATAAAQLGAKVREVLGLEVLPNAPVNEQARLEASLGEHALHLLVKSGAAKITAISDAQLKNLMGSQEKANAKVQHYFLTPVSERVDGKLQAGPLARRVREATMGSQSILNKLFGTTPAMIEPSFEPIDFKQRNAKRTQQPISSEQARILDKAAKQAHTLRPEMWQVWGNLSPEALATIAGAADLEGTKVHKANRAGLQAKSDGLVRQIQNFGDFFNRINEVSDLGTEQPLYFDRSVWKPQRVGLTSNLINPQTSKIHRHMLKMEGWESEIKLDSKADMDNFKLRVLESFGKKTEATNTDKVLAKYDATVNTPAIQGGVAALAEILRGDASDTVANESAILAAVAEAGENFFSLDGLVALAQEKIAREDGAASFKTTLLGEVDGVTNGPMLSLLMSGAKGFETLNQGGFFSQADGFQQFNDFHAEAGNLDLYEGTIKAVLDILGNNPLLSAIEAITGELSTDDGNVSSKGRKVIKQPLTAMMFGSNTKTAVDGMADGFIETIYSKIEDAANANDLDSLRKTINAVNQLMIGTNAQKWPTDMGFEAALDTTFDARQVAALKNSFYQLLGKKVEEALNDTYAEFISRRDVINKTANMAFQMYEAAFQAKREQMLKTADLPRGKDGQPYTDLTREQIDQIRKELKPMEPILHTAFSKASGELDAGMLMAKTRRELNDTPLYRSEVHFAEPLEFLDSDGRKRAVNSMKASGMTTVNEGPGVAPFITATHALDSYISHNALDGASVLNIHDAHGTGLSDMAEAGRRLNEATFKAMLGYSAASEMVDTFERTLAGFNNLMTDPEAAAVMAPMMQKYLESQKATVGQQLEAIRRVAEAADTDKLTMLSEMAAVGQYATEGGSYLVTDADRKAAQDALKQVGKFNEEAEIWAENVDANLEVMASEAKVGKAKPLSSDSVQTLAPATSLNTMDRVIRESNGQLREDLQQVASVMESQNIPLASAKEVLPEDRAAAVVATVNESTRSLKSVWGELGQAVTPSEQDLVEFLSSEGVTARNLSQYLEQRTQDGFTKKLLAALSRLTREDLPVIMVTPQTGPDGALGEGVSKARGWYASKGNFDAIYVKSPDFVESGITEEFLVHELLHTVTGRVIQRELDAKAKDPSHNTAASRMVDELEEIRSKAQDFLNANGTLSSKYANAVQDVHELVSWGMTNKGFQEEVLKGLELPAKGRDKGFTAGLRRFISALTGLVFRGENTPSNQNAMGLLISNTAGLFAEAQAMMAKKDTMTLRYEDAVDSVNRMSTKQIFNALASNRDSSVAHQNRLADALDNIVAALHGPMGALRTRVMEGQALTNTDVVIKAMNTNTMPFASEALSSAFVVSDQEAFVLEQVEATIDTALNGNEGLFIRGSLENLWREARDTLSARDFHLGDWTQASQQEKAIAQEKYDFLFKVQASTAGKNSFLARFAGLAIGSEEVFNALGFRSKSTERALAGMTLSQKVMELFRRLLTRLGRLHDKTSPGELANNRLVTLLDRLVDIEAKRRGRFAERKLGALDQVEQAMGNVGESLRNTIEQASQSTFFTNNNSPFIRAAGSLIETTMAGRVDGVLEGISRLRDDAFRKPRGVLMGVLDEMRGVTDLMTAAHSLFKQAKSNEMERKQHIEYTVAQVNASFKDGGEYLTNKDKAALTKVFLRTNMSALLDTYGFDGLRQLLNNDSELRKERSQLESQLLGMKNGAYYLRSVKDLAYNRAIGGNVSPNLMLNTQNIADLIGTKKALSVSKSEAKAAKEVMDLLLPMFTFEYTSHEDKVAAREVLRTEAARGKDNGVEMILKLHKGLQDRSKSFLFEGTERLMIDGYTPDIFDNKIEVLAVDAIDLDYFLKRGYTRAGNVQEDKAAGLSAGKVLVSRRGSGQVGLLTGAMSYTGMQAKGSRVERSAVNMLSNNPGTAKNTIGTIRKNIADSVDEMFITDATYDPRKAQAQRVAPVLDPNGIIVDYRYMMTEHNRDSLLNRDNSMDQVLGTLAGQIVDKVSSHQQNVDVVRSMYEQFREDYSNRPSSYIKVGKDSTEPHLQELYNLLPYATKREIRNVWKSDNMMIPADQLNMIMGYRKASVTGPFGLDPQERNVAQQVLVTVAEAILGPKAALRLGRAEDVIQELVREAKDILVVKNIFTLVGNIVSNMTLLAWSGVGIADAVRAHATGIKGALQFRADNKRLIQLVQAKEIGYVPEGVASIDDEIVVLRDRIARNPIKPLIDAGLMPTIVEDVEADDSQYSYKSLLQQKTERVTSKLPKLVRDAAKFVYVAHDTSMYKFLSQTTQLSDLVARYTLYEHLINRSRDPLSKADALKQAEESFVNYDIPSHRMVQYLNDTGLLMFTKYYLRIQKVIARLVKEKPARGLALVVANHFVSGLQSVMDSSWINRIGHNPFQSGPFTFPSSLSELPAIKGLFNL</sequence>
<gene>
    <name evidence="2" type="ORF">AMP2_gp019</name>
</gene>